<dbReference type="PANTHER" id="PTHR33121">
    <property type="entry name" value="CYCLIC DI-GMP PHOSPHODIESTERASE PDEF"/>
    <property type="match status" value="1"/>
</dbReference>
<evidence type="ECO:0000256" key="1">
    <source>
        <dbReference type="SAM" id="Phobius"/>
    </source>
</evidence>
<dbReference type="PROSITE" id="PS50883">
    <property type="entry name" value="EAL"/>
    <property type="match status" value="1"/>
</dbReference>
<dbReference type="InterPro" id="IPR029787">
    <property type="entry name" value="Nucleotide_cyclase"/>
</dbReference>
<dbReference type="InterPro" id="IPR035919">
    <property type="entry name" value="EAL_sf"/>
</dbReference>
<evidence type="ECO:0000313" key="4">
    <source>
        <dbReference type="Proteomes" id="UP000886817"/>
    </source>
</evidence>
<dbReference type="InterPro" id="IPR050706">
    <property type="entry name" value="Cyclic-di-GMP_PDE-like"/>
</dbReference>
<feature type="transmembrane region" description="Helical" evidence="1">
    <location>
        <begin position="185"/>
        <end position="216"/>
    </location>
</feature>
<dbReference type="SUPFAM" id="SSF55073">
    <property type="entry name" value="Nucleotide cyclase"/>
    <property type="match status" value="1"/>
</dbReference>
<dbReference type="InterPro" id="IPR043128">
    <property type="entry name" value="Rev_trsase/Diguanyl_cyclase"/>
</dbReference>
<feature type="transmembrane region" description="Helical" evidence="1">
    <location>
        <begin position="6"/>
        <end position="24"/>
    </location>
</feature>
<keyword evidence="1" id="KW-0812">Transmembrane</keyword>
<dbReference type="Proteomes" id="UP000886817">
    <property type="component" value="Unassembled WGS sequence"/>
</dbReference>
<dbReference type="InterPro" id="IPR001633">
    <property type="entry name" value="EAL_dom"/>
</dbReference>
<feature type="domain" description="EAL" evidence="2">
    <location>
        <begin position="388"/>
        <end position="640"/>
    </location>
</feature>
<dbReference type="SMART" id="SM00052">
    <property type="entry name" value="EAL"/>
    <property type="match status" value="1"/>
</dbReference>
<accession>A0A9D1WHA4</accession>
<dbReference type="SUPFAM" id="SSF141868">
    <property type="entry name" value="EAL domain-like"/>
    <property type="match status" value="1"/>
</dbReference>
<dbReference type="Gene3D" id="3.30.70.270">
    <property type="match status" value="1"/>
</dbReference>
<gene>
    <name evidence="3" type="ORF">IAA45_04465</name>
</gene>
<dbReference type="InterPro" id="IPR000160">
    <property type="entry name" value="GGDEF_dom"/>
</dbReference>
<dbReference type="Pfam" id="PF00990">
    <property type="entry name" value="GGDEF"/>
    <property type="match status" value="1"/>
</dbReference>
<dbReference type="CDD" id="cd01948">
    <property type="entry name" value="EAL"/>
    <property type="match status" value="1"/>
</dbReference>
<dbReference type="AlphaFoldDB" id="A0A9D1WHA4"/>
<keyword evidence="1" id="KW-0472">Membrane</keyword>
<dbReference type="Gene3D" id="3.20.20.450">
    <property type="entry name" value="EAL domain"/>
    <property type="match status" value="1"/>
</dbReference>
<reference evidence="3" key="2">
    <citation type="submission" date="2021-04" db="EMBL/GenBank/DDBJ databases">
        <authorList>
            <person name="Gilroy R."/>
        </authorList>
    </citation>
    <scope>NUCLEOTIDE SEQUENCE</scope>
    <source>
        <strain evidence="3">ChiSjej1B19-8411</strain>
    </source>
</reference>
<feature type="transmembrane region" description="Helical" evidence="1">
    <location>
        <begin position="36"/>
        <end position="58"/>
    </location>
</feature>
<dbReference type="PANTHER" id="PTHR33121:SF79">
    <property type="entry name" value="CYCLIC DI-GMP PHOSPHODIESTERASE PDED-RELATED"/>
    <property type="match status" value="1"/>
</dbReference>
<comment type="caution">
    <text evidence="3">The sequence shown here is derived from an EMBL/GenBank/DDBJ whole genome shotgun (WGS) entry which is preliminary data.</text>
</comment>
<dbReference type="EMBL" id="DXEX01000103">
    <property type="protein sequence ID" value="HIX58954.1"/>
    <property type="molecule type" value="Genomic_DNA"/>
</dbReference>
<reference evidence="3" key="1">
    <citation type="journal article" date="2021" name="PeerJ">
        <title>Extensive microbial diversity within the chicken gut microbiome revealed by metagenomics and culture.</title>
        <authorList>
            <person name="Gilroy R."/>
            <person name="Ravi A."/>
            <person name="Getino M."/>
            <person name="Pursley I."/>
            <person name="Horton D.L."/>
            <person name="Alikhan N.F."/>
            <person name="Baker D."/>
            <person name="Gharbi K."/>
            <person name="Hall N."/>
            <person name="Watson M."/>
            <person name="Adriaenssens E.M."/>
            <person name="Foster-Nyarko E."/>
            <person name="Jarju S."/>
            <person name="Secka A."/>
            <person name="Antonio M."/>
            <person name="Oren A."/>
            <person name="Chaudhuri R.R."/>
            <person name="La Ragione R."/>
            <person name="Hildebrand F."/>
            <person name="Pallen M.J."/>
        </authorList>
    </citation>
    <scope>NUCLEOTIDE SEQUENCE</scope>
    <source>
        <strain evidence="3">ChiSjej1B19-8411</strain>
    </source>
</reference>
<keyword evidence="1" id="KW-1133">Transmembrane helix</keyword>
<evidence type="ECO:0000259" key="2">
    <source>
        <dbReference type="PROSITE" id="PS50883"/>
    </source>
</evidence>
<evidence type="ECO:0000313" key="3">
    <source>
        <dbReference type="EMBL" id="HIX58954.1"/>
    </source>
</evidence>
<protein>
    <submittedName>
        <fullName evidence="3">Bifunctional diguanylate cyclase/phosphodiesterase</fullName>
    </submittedName>
</protein>
<organism evidence="3 4">
    <name type="scientific">Candidatus Blautia gallistercoris</name>
    <dbReference type="NCBI Taxonomy" id="2838490"/>
    <lineage>
        <taxon>Bacteria</taxon>
        <taxon>Bacillati</taxon>
        <taxon>Bacillota</taxon>
        <taxon>Clostridia</taxon>
        <taxon>Lachnospirales</taxon>
        <taxon>Lachnospiraceae</taxon>
        <taxon>Blautia</taxon>
    </lineage>
</organism>
<name>A0A9D1WHA4_9FIRM</name>
<dbReference type="GO" id="GO:0071111">
    <property type="term" value="F:cyclic-guanylate-specific phosphodiesterase activity"/>
    <property type="evidence" value="ECO:0007669"/>
    <property type="project" value="InterPro"/>
</dbReference>
<feature type="transmembrane region" description="Helical" evidence="1">
    <location>
        <begin position="146"/>
        <end position="165"/>
    </location>
</feature>
<feature type="transmembrane region" description="Helical" evidence="1">
    <location>
        <begin position="113"/>
        <end position="134"/>
    </location>
</feature>
<dbReference type="SMART" id="SM00267">
    <property type="entry name" value="GGDEF"/>
    <property type="match status" value="1"/>
</dbReference>
<sequence>MKAWSIIAELQALILLCIIGSFFFENRNPATHRNKLFGTTLLLAVISVLLDLLCVSVLENDPRIPGWVHLVGNSLYFLVSVWMSTGAAFYLVDLLLEHVCEKSFQKKVGAALYLLNMIFLAAVLANIPTGILFWIDSQGGYYRGGWNGLGYVITALELGVVLLCCRRYRRSVSPKAAETVRILPLLLLLLAGCQMAVPEMLPNGIAMAAVLLILYIRFQNCQVEEDPLTRLGNQKTFYEELFLKVQSRQKLQVILIVLHGFEQVRQLYGHRQGDAFLYRIGRWLGTADPEWNAYRVGDTAFAMLCPFESEEREQRRLEQAAERFRNPWSLDRGCCEIQASCCGLVWTGQPWDADRIAEYLKAMQQMTKEQPRKILRFTRKTEQQILFRKTLKEQLERAIREQQFELYFQPIYDCRKKQFSSAEVLLRLRDDEGKFISPSVFIPYAEELGLIEEISWIVLEKTCRFLGKNRKLELDSVSINLSVQQLQETEAARRILGKLQEYQLLGNRLVIEITEREMASDQTKVREVMGLLAEKGIRFYLDDFGTGYSNFSMVMHLPFACIKLDRSLLEKVTESEKDRRMIQTMGKLFHNGGFGVISEGVEDEAQAVTLQKMGTDFIQGFYYARPMPEAEFIRFMTVHHGI</sequence>
<dbReference type="Pfam" id="PF00563">
    <property type="entry name" value="EAL"/>
    <property type="match status" value="1"/>
</dbReference>
<feature type="transmembrane region" description="Helical" evidence="1">
    <location>
        <begin position="70"/>
        <end position="92"/>
    </location>
</feature>
<proteinExistence type="predicted"/>